<dbReference type="PROSITE" id="PS00903">
    <property type="entry name" value="CYT_DCMP_DEAMINASES_1"/>
    <property type="match status" value="1"/>
</dbReference>
<feature type="binding site" evidence="15">
    <location>
        <position position="194"/>
    </location>
    <ligand>
        <name>substrate</name>
    </ligand>
</feature>
<keyword evidence="19" id="KW-1185">Reference proteome</keyword>
<dbReference type="GO" id="GO:0008270">
    <property type="term" value="F:zinc ion binding"/>
    <property type="evidence" value="ECO:0007669"/>
    <property type="project" value="InterPro"/>
</dbReference>
<gene>
    <name evidence="18" type="primary">ribD</name>
    <name evidence="18" type="ORF">DXU93_11335</name>
</gene>
<dbReference type="UniPathway" id="UPA00275">
    <property type="reaction ID" value="UER00401"/>
</dbReference>
<feature type="binding site" evidence="16">
    <location>
        <position position="90"/>
    </location>
    <ligand>
        <name>Zn(2+)</name>
        <dbReference type="ChEBI" id="CHEBI:29105"/>
        <note>catalytic</note>
    </ligand>
</feature>
<proteinExistence type="inferred from homology"/>
<dbReference type="Gene3D" id="3.40.430.10">
    <property type="entry name" value="Dihydrofolate Reductase, subunit A"/>
    <property type="match status" value="1"/>
</dbReference>
<evidence type="ECO:0000256" key="9">
    <source>
        <dbReference type="ARBA" id="ARBA00022833"/>
    </source>
</evidence>
<evidence type="ECO:0000256" key="7">
    <source>
        <dbReference type="ARBA" id="ARBA00022723"/>
    </source>
</evidence>
<feature type="binding site" evidence="15">
    <location>
        <position position="180"/>
    </location>
    <ligand>
        <name>NADP(+)</name>
        <dbReference type="ChEBI" id="CHEBI:58349"/>
    </ligand>
</feature>
<evidence type="ECO:0000256" key="3">
    <source>
        <dbReference type="ARBA" id="ARBA00004910"/>
    </source>
</evidence>
<feature type="binding site" evidence="16">
    <location>
        <position position="81"/>
    </location>
    <ligand>
        <name>Zn(2+)</name>
        <dbReference type="ChEBI" id="CHEBI:29105"/>
        <note>catalytic</note>
    </ligand>
</feature>
<comment type="function">
    <text evidence="1 13">Converts 2,5-diamino-6-(ribosylamino)-4(3h)-pyrimidinone 5'-phosphate into 5-amino-6-(ribosylamino)-2,4(1h,3h)-pyrimidinedione 5'-phosphate.</text>
</comment>
<comment type="similarity">
    <text evidence="5 13">In the C-terminal section; belongs to the HTP reductase family.</text>
</comment>
<dbReference type="GO" id="GO:0008703">
    <property type="term" value="F:5-amino-6-(5-phosphoribosylamino)uracil reductase activity"/>
    <property type="evidence" value="ECO:0007669"/>
    <property type="project" value="UniProtKB-EC"/>
</dbReference>
<dbReference type="GO" id="GO:0008835">
    <property type="term" value="F:diaminohydroxyphosphoribosylaminopyrimidine deaminase activity"/>
    <property type="evidence" value="ECO:0007669"/>
    <property type="project" value="UniProtKB-EC"/>
</dbReference>
<evidence type="ECO:0000256" key="13">
    <source>
        <dbReference type="PIRNR" id="PIRNR006769"/>
    </source>
</evidence>
<dbReference type="InterPro" id="IPR050765">
    <property type="entry name" value="Riboflavin_Biosynth_HTPR"/>
</dbReference>
<dbReference type="PANTHER" id="PTHR38011:SF7">
    <property type="entry name" value="2,5-DIAMINO-6-RIBOSYLAMINO-4(3H)-PYRIMIDINONE 5'-PHOSPHATE REDUCTASE"/>
    <property type="match status" value="1"/>
</dbReference>
<comment type="pathway">
    <text evidence="3 13">Cofactor biosynthesis; riboflavin biosynthesis; 5-amino-6-(D-ribitylamino)uracil from GTP: step 3/4.</text>
</comment>
<comment type="caution">
    <text evidence="18">The sequence shown here is derived from an EMBL/GenBank/DDBJ whole genome shotgun (WGS) entry which is preliminary data.</text>
</comment>
<keyword evidence="10 13" id="KW-0521">NADP</keyword>
<feature type="binding site" evidence="15">
    <location>
        <position position="292"/>
    </location>
    <ligand>
        <name>substrate</name>
    </ligand>
</feature>
<evidence type="ECO:0000256" key="8">
    <source>
        <dbReference type="ARBA" id="ARBA00022801"/>
    </source>
</evidence>
<evidence type="ECO:0000256" key="16">
    <source>
        <dbReference type="PIRSR" id="PIRSR006769-3"/>
    </source>
</evidence>
<evidence type="ECO:0000256" key="15">
    <source>
        <dbReference type="PIRSR" id="PIRSR006769-2"/>
    </source>
</evidence>
<dbReference type="PROSITE" id="PS51747">
    <property type="entry name" value="CYT_DCMP_DEAMINASES_2"/>
    <property type="match status" value="1"/>
</dbReference>
<comment type="similarity">
    <text evidence="4 13">In the N-terminal section; belongs to the cytidine and deoxycytidylate deaminase family.</text>
</comment>
<dbReference type="InterPro" id="IPR024072">
    <property type="entry name" value="DHFR-like_dom_sf"/>
</dbReference>
<dbReference type="EC" id="3.5.4.26" evidence="13"/>
<comment type="catalytic activity">
    <reaction evidence="13">
        <text>5-amino-6-(5-phospho-D-ribitylamino)uracil + NADP(+) = 5-amino-6-(5-phospho-D-ribosylamino)uracil + NADPH + H(+)</text>
        <dbReference type="Rhea" id="RHEA:17845"/>
        <dbReference type="ChEBI" id="CHEBI:15378"/>
        <dbReference type="ChEBI" id="CHEBI:57783"/>
        <dbReference type="ChEBI" id="CHEBI:58349"/>
        <dbReference type="ChEBI" id="CHEBI:58421"/>
        <dbReference type="ChEBI" id="CHEBI:58453"/>
        <dbReference type="EC" id="1.1.1.193"/>
    </reaction>
</comment>
<dbReference type="FunFam" id="3.40.140.10:FF:000025">
    <property type="entry name" value="Riboflavin biosynthesis protein RibD"/>
    <property type="match status" value="1"/>
</dbReference>
<dbReference type="EMBL" id="QURB01000007">
    <property type="protein sequence ID" value="RFC53714.1"/>
    <property type="molecule type" value="Genomic_DNA"/>
</dbReference>
<dbReference type="Pfam" id="PF01872">
    <property type="entry name" value="RibD_C"/>
    <property type="match status" value="1"/>
</dbReference>
<keyword evidence="6 13" id="KW-0686">Riboflavin biosynthesis</keyword>
<evidence type="ECO:0000256" key="2">
    <source>
        <dbReference type="ARBA" id="ARBA00004882"/>
    </source>
</evidence>
<evidence type="ECO:0000256" key="5">
    <source>
        <dbReference type="ARBA" id="ARBA00007417"/>
    </source>
</evidence>
<feature type="binding site" evidence="15">
    <location>
        <position position="206"/>
    </location>
    <ligand>
        <name>substrate</name>
    </ligand>
</feature>
<feature type="domain" description="CMP/dCMP-type deaminase" evidence="17">
    <location>
        <begin position="5"/>
        <end position="129"/>
    </location>
</feature>
<dbReference type="NCBIfam" id="TIGR00326">
    <property type="entry name" value="eubact_ribD"/>
    <property type="match status" value="1"/>
</dbReference>
<comment type="catalytic activity">
    <reaction evidence="13">
        <text>2,5-diamino-6-hydroxy-4-(5-phosphoribosylamino)-pyrimidine + H2O + H(+) = 5-amino-6-(5-phospho-D-ribosylamino)uracil + NH4(+)</text>
        <dbReference type="Rhea" id="RHEA:21868"/>
        <dbReference type="ChEBI" id="CHEBI:15377"/>
        <dbReference type="ChEBI" id="CHEBI:15378"/>
        <dbReference type="ChEBI" id="CHEBI:28938"/>
        <dbReference type="ChEBI" id="CHEBI:58453"/>
        <dbReference type="ChEBI" id="CHEBI:58614"/>
        <dbReference type="EC" id="3.5.4.26"/>
    </reaction>
</comment>
<dbReference type="RefSeq" id="WP_116881410.1">
    <property type="nucleotide sequence ID" value="NZ_QURB01000007.1"/>
</dbReference>
<dbReference type="PIRSF" id="PIRSF006769">
    <property type="entry name" value="RibD"/>
    <property type="match status" value="1"/>
</dbReference>
<keyword evidence="11 13" id="KW-0560">Oxidoreductase</keyword>
<keyword evidence="12" id="KW-0511">Multifunctional enzyme</keyword>
<feature type="binding site" evidence="15">
    <location>
        <position position="210"/>
    </location>
    <ligand>
        <name>NADP(+)</name>
        <dbReference type="ChEBI" id="CHEBI:58349"/>
    </ligand>
</feature>
<feature type="active site" description="Proton donor" evidence="14">
    <location>
        <position position="56"/>
    </location>
</feature>
<comment type="pathway">
    <text evidence="2 13">Cofactor biosynthesis; riboflavin biosynthesis; 5-amino-6-(D-ribitylamino)uracil from GTP: step 2/4.</text>
</comment>
<dbReference type="InterPro" id="IPR002125">
    <property type="entry name" value="CMP_dCMP_dom"/>
</dbReference>
<dbReference type="InterPro" id="IPR016192">
    <property type="entry name" value="APOBEC/CMP_deaminase_Zn-bd"/>
</dbReference>
<evidence type="ECO:0000259" key="17">
    <source>
        <dbReference type="PROSITE" id="PS51747"/>
    </source>
</evidence>
<keyword evidence="7 13" id="KW-0479">Metal-binding</keyword>
<evidence type="ECO:0000256" key="11">
    <source>
        <dbReference type="ARBA" id="ARBA00023002"/>
    </source>
</evidence>
<accession>A0A3E1EVX7</accession>
<reference evidence="18 19" key="1">
    <citation type="submission" date="2018-08" db="EMBL/GenBank/DDBJ databases">
        <title>The draft genome squence of Brumimicrobium sp. N62.</title>
        <authorList>
            <person name="Du Z.-J."/>
            <person name="Luo H.-R."/>
        </authorList>
    </citation>
    <scope>NUCLEOTIDE SEQUENCE [LARGE SCALE GENOMIC DNA]</scope>
    <source>
        <strain evidence="18 19">N62</strain>
    </source>
</reference>
<feature type="binding site" evidence="15">
    <location>
        <position position="217"/>
    </location>
    <ligand>
        <name>substrate</name>
    </ligand>
</feature>
<dbReference type="InterPro" id="IPR016193">
    <property type="entry name" value="Cytidine_deaminase-like"/>
</dbReference>
<evidence type="ECO:0000256" key="4">
    <source>
        <dbReference type="ARBA" id="ARBA00005259"/>
    </source>
</evidence>
<dbReference type="EC" id="1.1.1.193" evidence="13"/>
<dbReference type="InterPro" id="IPR004794">
    <property type="entry name" value="Eubact_RibD"/>
</dbReference>
<dbReference type="CDD" id="cd01284">
    <property type="entry name" value="Riboflavin_deaminase-reductase"/>
    <property type="match status" value="1"/>
</dbReference>
<feature type="binding site" evidence="16">
    <location>
        <position position="54"/>
    </location>
    <ligand>
        <name>Zn(2+)</name>
        <dbReference type="ChEBI" id="CHEBI:29105"/>
        <note>catalytic</note>
    </ligand>
</feature>
<feature type="binding site" evidence="15">
    <location>
        <position position="160"/>
    </location>
    <ligand>
        <name>NADP(+)</name>
        <dbReference type="ChEBI" id="CHEBI:58349"/>
    </ligand>
</feature>
<sequence>MTQKEIDQKFMRRALQLAKLAGVNAAPNPMVGAVIVHDGKIIGEGYHKLCGEAHAEVNAINSVKDTQLCASSTIYVTLEPCAHFGKTPPCADLITQNNFKRVVIACQDSFSAVSGKGIQKIKDAGIEVEVGVLEQEARHLNRRFFTYHEEKRPYVILKWAETRDGFMDRLPEEREEGINWITQPKMKVYVHQWRSLEQAIMVGWKTINNDNPQLNVRKISAPSPHRFIIDPHGKVNVDAKVFKNGEATTIISLKTGIQDLPEHVEVITLEKIDSSAVLEVIYNKNFLSVFIEGGAQTLQHFITDELWDEAFQLIGSSTFDSGIPAPTLSSKILKSNEKIGVDTLLHYSKK</sequence>
<dbReference type="Gene3D" id="3.40.140.10">
    <property type="entry name" value="Cytidine Deaminase, domain 2"/>
    <property type="match status" value="1"/>
</dbReference>
<dbReference type="GO" id="GO:0009231">
    <property type="term" value="P:riboflavin biosynthetic process"/>
    <property type="evidence" value="ECO:0007669"/>
    <property type="project" value="UniProtKB-UniPathway"/>
</dbReference>
<evidence type="ECO:0000256" key="10">
    <source>
        <dbReference type="ARBA" id="ARBA00022857"/>
    </source>
</evidence>
<dbReference type="Proteomes" id="UP000257127">
    <property type="component" value="Unassembled WGS sequence"/>
</dbReference>
<comment type="cofactor">
    <cofactor evidence="13 16">
        <name>Zn(2+)</name>
        <dbReference type="ChEBI" id="CHEBI:29105"/>
    </cofactor>
    <text evidence="13 16">Binds 1 zinc ion.</text>
</comment>
<evidence type="ECO:0000256" key="6">
    <source>
        <dbReference type="ARBA" id="ARBA00022619"/>
    </source>
</evidence>
<evidence type="ECO:0000256" key="14">
    <source>
        <dbReference type="PIRSR" id="PIRSR006769-1"/>
    </source>
</evidence>
<evidence type="ECO:0000313" key="19">
    <source>
        <dbReference type="Proteomes" id="UP000257127"/>
    </source>
</evidence>
<name>A0A3E1EVX7_9FLAO</name>
<dbReference type="SUPFAM" id="SSF53927">
    <property type="entry name" value="Cytidine deaminase-like"/>
    <property type="match status" value="1"/>
</dbReference>
<evidence type="ECO:0000313" key="18">
    <source>
        <dbReference type="EMBL" id="RFC53714.1"/>
    </source>
</evidence>
<dbReference type="Pfam" id="PF00383">
    <property type="entry name" value="dCMP_cyt_deam_1"/>
    <property type="match status" value="1"/>
</dbReference>
<feature type="binding site" evidence="15">
    <location>
        <position position="214"/>
    </location>
    <ligand>
        <name>substrate</name>
    </ligand>
</feature>
<dbReference type="SUPFAM" id="SSF53597">
    <property type="entry name" value="Dihydrofolate reductase-like"/>
    <property type="match status" value="1"/>
</dbReference>
<dbReference type="OrthoDB" id="9800865at2"/>
<protein>
    <recommendedName>
        <fullName evidence="13">Riboflavin biosynthesis protein RibD</fullName>
    </recommendedName>
    <domain>
        <recommendedName>
            <fullName evidence="13">Diaminohydroxyphosphoribosylaminopyrimidine deaminase</fullName>
            <shortName evidence="13">DRAP deaminase</shortName>
            <ecNumber evidence="13">3.5.4.26</ecNumber>
        </recommendedName>
        <alternativeName>
            <fullName evidence="13">Riboflavin-specific deaminase</fullName>
        </alternativeName>
    </domain>
    <domain>
        <recommendedName>
            <fullName evidence="13">5-amino-6-(5-phosphoribosylamino)uracil reductase</fullName>
            <ecNumber evidence="13">1.1.1.193</ecNumber>
        </recommendedName>
        <alternativeName>
            <fullName evidence="13">HTP reductase</fullName>
        </alternativeName>
    </domain>
</protein>
<keyword evidence="8 13" id="KW-0378">Hydrolase</keyword>
<dbReference type="AlphaFoldDB" id="A0A3E1EVX7"/>
<dbReference type="InterPro" id="IPR002734">
    <property type="entry name" value="RibDG_C"/>
</dbReference>
<keyword evidence="9 13" id="KW-0862">Zinc</keyword>
<dbReference type="PANTHER" id="PTHR38011">
    <property type="entry name" value="DIHYDROFOLATE REDUCTASE FAMILY PROTEIN (AFU_ORTHOLOGUE AFUA_8G06820)"/>
    <property type="match status" value="1"/>
</dbReference>
<organism evidence="18 19">
    <name type="scientific">Brumimicrobium aurantiacum</name>
    <dbReference type="NCBI Taxonomy" id="1737063"/>
    <lineage>
        <taxon>Bacteria</taxon>
        <taxon>Pseudomonadati</taxon>
        <taxon>Bacteroidota</taxon>
        <taxon>Flavobacteriia</taxon>
        <taxon>Flavobacteriales</taxon>
        <taxon>Crocinitomicaceae</taxon>
        <taxon>Brumimicrobium</taxon>
    </lineage>
</organism>
<evidence type="ECO:0000256" key="12">
    <source>
        <dbReference type="ARBA" id="ARBA00023268"/>
    </source>
</evidence>
<evidence type="ECO:0000256" key="1">
    <source>
        <dbReference type="ARBA" id="ARBA00002151"/>
    </source>
</evidence>